<proteinExistence type="predicted"/>
<dbReference type="PANTHER" id="PTHR32305">
    <property type="match status" value="1"/>
</dbReference>
<dbReference type="PANTHER" id="PTHR32305:SF15">
    <property type="entry name" value="PROTEIN RHSA-RELATED"/>
    <property type="match status" value="1"/>
</dbReference>
<organism evidence="1 2">
    <name type="scientific">Aliidiomarina sanyensis</name>
    <dbReference type="NCBI Taxonomy" id="1249555"/>
    <lineage>
        <taxon>Bacteria</taxon>
        <taxon>Pseudomonadati</taxon>
        <taxon>Pseudomonadota</taxon>
        <taxon>Gammaproteobacteria</taxon>
        <taxon>Alteromonadales</taxon>
        <taxon>Idiomarinaceae</taxon>
        <taxon>Aliidiomarina</taxon>
    </lineage>
</organism>
<dbReference type="NCBIfam" id="TIGR03696">
    <property type="entry name" value="Rhs_assc_core"/>
    <property type="match status" value="1"/>
</dbReference>
<keyword evidence="2" id="KW-1185">Reference proteome</keyword>
<reference evidence="1 2" key="1">
    <citation type="journal article" date="2011" name="Front. Microbiol.">
        <title>Genomic signatures of strain selection and enhancement in Bacillus atrophaeus var. globigii, a historical biowarfare simulant.</title>
        <authorList>
            <person name="Gibbons H.S."/>
            <person name="Broomall S.M."/>
            <person name="McNew L.A."/>
            <person name="Daligault H."/>
            <person name="Chapman C."/>
            <person name="Bruce D."/>
            <person name="Karavis M."/>
            <person name="Krepps M."/>
            <person name="McGregor P.A."/>
            <person name="Hong C."/>
            <person name="Park K.H."/>
            <person name="Akmal A."/>
            <person name="Feldman A."/>
            <person name="Lin J.S."/>
            <person name="Chang W.E."/>
            <person name="Higgs B.W."/>
            <person name="Demirev P."/>
            <person name="Lindquist J."/>
            <person name="Liem A."/>
            <person name="Fochler E."/>
            <person name="Read T.D."/>
            <person name="Tapia R."/>
            <person name="Johnson S."/>
            <person name="Bishop-Lilly K.A."/>
            <person name="Detter C."/>
            <person name="Han C."/>
            <person name="Sozhamannan S."/>
            <person name="Rosenzweig C.N."/>
            <person name="Skowronski E.W."/>
        </authorList>
    </citation>
    <scope>NUCLEOTIDE SEQUENCE [LARGE SCALE GENOMIC DNA]</scope>
    <source>
        <strain evidence="1 2">GYP-17</strain>
    </source>
</reference>
<evidence type="ECO:0000313" key="1">
    <source>
        <dbReference type="EMBL" id="RUO24947.1"/>
    </source>
</evidence>
<dbReference type="InterPro" id="IPR022385">
    <property type="entry name" value="Rhs_assc_core"/>
</dbReference>
<comment type="caution">
    <text evidence="1">The sequence shown here is derived from an EMBL/GenBank/DDBJ whole genome shotgun (WGS) entry which is preliminary data.</text>
</comment>
<name>A0A432W587_9GAMM</name>
<dbReference type="InterPro" id="IPR050708">
    <property type="entry name" value="T6SS_VgrG/RHS"/>
</dbReference>
<accession>A0A432W587</accession>
<dbReference type="Gene3D" id="2.180.10.10">
    <property type="entry name" value="RHS repeat-associated core"/>
    <property type="match status" value="2"/>
</dbReference>
<evidence type="ECO:0000313" key="2">
    <source>
        <dbReference type="Proteomes" id="UP000288405"/>
    </source>
</evidence>
<dbReference type="Proteomes" id="UP000288405">
    <property type="component" value="Unassembled WGS sequence"/>
</dbReference>
<dbReference type="OrthoDB" id="9815903at2"/>
<gene>
    <name evidence="1" type="ORF">CWE11_11855</name>
</gene>
<dbReference type="RefSeq" id="WP_126777834.1">
    <property type="nucleotide sequence ID" value="NZ_PIPM01000027.1"/>
</dbReference>
<dbReference type="EMBL" id="PIPM01000027">
    <property type="protein sequence ID" value="RUO24947.1"/>
    <property type="molecule type" value="Genomic_DNA"/>
</dbReference>
<sequence>MVSATSSSGWRIQHNFRRFVGENKIKGVHEPSLQKLRWSYSGLVNSGVYHRQYSSQRGAADFAPLAGIEVVAQVQRLTGYLSASTKRHAITDYKYGGLLVNRQGRGLLGFEFLTVHDRDSGIVTQTQYHQQFPLTGQPRVTVTRQLGRLMSVAENTWNGTRTDDTGRPAPVLASSVETEYRLGWNANGSVGNSVLAATTATTFTYDTYGNLKSSDALITSSVSGDGTQRIEVTNTYASSPTRLGKFARLVASEVKTTQSGETVSRTARFEYNSKGVLVLEENPSHGNTPGLRTTYTHDDKGQVTEQTSQAILNNSVIGAPRTIKWTYDSVTGAKLKQTRQNQLTTTYTYEYQNTGSQSGPLVAVVETGANGEQKRTTFNPFGNILQTQIRASVNATFVTLTTHASQFCEGSCANAAIYAYTRETHASGAQSYTFINKLGQVIATSERLLDGRYSQQRTTYDVRGRPEFVYEPQAVTSALTLASLSGPRTRYYYTLHNQAHRIDLPGNRTSYQWREGFWDYQQDPQGNVTSSQVDGFGRTARVRDASNQEIRYFYNVHGSVASVTLPGALSPVTTTYDLYGRRVGMVDQDKGSWSYRYNGFGELIEQRKTELYVANPRTLIEIIEYDDFGRKVRTRNAEGTVCYQYGAPNNANLARGRLLSIKQYTQAVSCTTNIAPDYAESYTYNAHGQTLTREVVNHGRTALFSYSYAPTLERLSKTFPSVGNQAPTSIEYEYANGYLVGYKRPGVANSSYQKITNVNARGQTTGQRFGNGVIQTIGYDSNTGWVTSQQWSDAGGLMLRRLTYQYDNVGNTIYRGQDFLSGTGANMDEAFVYDDLYRMTSYGLSMADSGPSPEPDPDPCNDCPGFPGDPGDPSEPMFSTLSLHGGGMNITHTYQYDSYGNILWKSDVGSQGASFDYQSSPGGTLLPNRLTRVRSGTSQTELYTFTYDGFGNVTHDGQQSFVYSSFDKPLSVTRSSTHASYFDYGPSRELVKQTDVRDDETTVRYLFGGYEVVELPSGVVEYRLHIGSTVLTKRELGSSVNTEQLYMHKDMQGSTVMITGVALLGSVVRQQLNYDPWGKQALIYTSGQFVYGRGLGQSQGYTGHTMVNDFDLIHMGGRTYNPVLGRFMQADPFIQAGANLQNYNRYSYVLNNPMSYTDPSGYLFNRLNKALGDFAPFVAIAIMAMPFGQSLGGAMLKGFLSGGVATGSLRGAMHGAVSAGIFHSIGTSFQERGQFNSRFNAAAERLGFGGQPVMMFGGNALTASQIAGQIGAHAFAGGVLSSLNGAKFSHGFISAGFAKGVGTHLNDEMGNQIVAGTIVSATIGGTTSSIVGGKFANGAVTGAFQALFNHYRFSSREAAIRKAEELVQRQYEMANPSGKTYGVQVDMTGVMAGDIGTFVIRRQRLWGLLPDEYVVHRSPNRNGGIGLNPEYGAGGPINMRNVEAWVVAPYRNIVSAYYGAISYSNFESAPVHIYSPESRSFTIHFPSQQDLVNQYAR</sequence>
<protein>
    <submittedName>
        <fullName evidence="1">Uncharacterized protein</fullName>
    </submittedName>
</protein>